<comment type="caution">
    <text evidence="9">The sequence shown here is derived from an EMBL/GenBank/DDBJ whole genome shotgun (WGS) entry which is preliminary data.</text>
</comment>
<organism evidence="9 10">
    <name type="scientific">Conyzicola nivalis</name>
    <dbReference type="NCBI Taxonomy" id="1477021"/>
    <lineage>
        <taxon>Bacteria</taxon>
        <taxon>Bacillati</taxon>
        <taxon>Actinomycetota</taxon>
        <taxon>Actinomycetes</taxon>
        <taxon>Micrococcales</taxon>
        <taxon>Microbacteriaceae</taxon>
        <taxon>Conyzicola</taxon>
    </lineage>
</organism>
<dbReference type="EMBL" id="JBEPSJ010000006">
    <property type="protein sequence ID" value="MET4584105.1"/>
    <property type="molecule type" value="Genomic_DNA"/>
</dbReference>
<dbReference type="RefSeq" id="WP_354026301.1">
    <property type="nucleotide sequence ID" value="NZ_JBEPSJ010000006.1"/>
</dbReference>
<accession>A0ABV2QSU3</accession>
<evidence type="ECO:0000256" key="4">
    <source>
        <dbReference type="ARBA" id="ARBA00022692"/>
    </source>
</evidence>
<feature type="transmembrane region" description="Helical" evidence="7">
    <location>
        <begin position="324"/>
        <end position="343"/>
    </location>
</feature>
<dbReference type="PANTHER" id="PTHR23513">
    <property type="entry name" value="INTEGRAL MEMBRANE EFFLUX PROTEIN-RELATED"/>
    <property type="match status" value="1"/>
</dbReference>
<proteinExistence type="predicted"/>
<evidence type="ECO:0000256" key="6">
    <source>
        <dbReference type="ARBA" id="ARBA00023136"/>
    </source>
</evidence>
<keyword evidence="3" id="KW-1003">Cell membrane</keyword>
<feature type="transmembrane region" description="Helical" evidence="7">
    <location>
        <begin position="298"/>
        <end position="318"/>
    </location>
</feature>
<feature type="transmembrane region" description="Helical" evidence="7">
    <location>
        <begin position="179"/>
        <end position="207"/>
    </location>
</feature>
<feature type="transmembrane region" description="Helical" evidence="7">
    <location>
        <begin position="273"/>
        <end position="291"/>
    </location>
</feature>
<sequence>MTETTVSPATPAAPSTPNVGAFAPLKVKLFRALWTASLISSIGGWMQTVGAQWFLVESHSDAALVALIQTASAAPFLILGIPSGVLGEFVNRRKLLIVVQSSLVTIGVILSFVTWIGGMTPWLLLAFTFLLGAGSAIQGPAYQALVPEIVSRPLIPSAAALSSIGVNIARSIGPAIAGLVVASLGIPFVFALNALSFAVFLVVLIAWRGYKPPVRRPEPFLEATRAGLRYVWNAGVVRRTMVRLALFIVPASALWALLPLIASQQLGLDSNGYGLLLAAVGIGSVGGAFVIPRAREKLGSNVTVMLASAMFGIVIVVSAVSQSLWLTLAALVFGGVGWIAVIASLNGSVQAFLPAWVRSRGLSVYQLVLFGSTAGGSAIVGVFAQATGVVQTSVGAGVLVIVVAASQIFWPLLSTADKERSLVTIPLTDVPPVDDVPPLPISDTAETLVLIRYTVEPANRAAFVAQMQVVRQTRRRTGARRWELYDDREDTHTVIEAFSVGSWREHLSQHDDRTTGFDQVELEKARALASARPEVRHLTQIDPAAPAEPGT</sequence>
<name>A0ABV2QSU3_9MICO</name>
<feature type="transmembrane region" description="Helical" evidence="7">
    <location>
        <begin position="95"/>
        <end position="116"/>
    </location>
</feature>
<evidence type="ECO:0000259" key="8">
    <source>
        <dbReference type="PROSITE" id="PS50850"/>
    </source>
</evidence>
<dbReference type="CDD" id="cd06173">
    <property type="entry name" value="MFS_MefA_like"/>
    <property type="match status" value="1"/>
</dbReference>
<dbReference type="Pfam" id="PF05977">
    <property type="entry name" value="MFS_3"/>
    <property type="match status" value="1"/>
</dbReference>
<feature type="transmembrane region" description="Helical" evidence="7">
    <location>
        <begin position="62"/>
        <end position="83"/>
    </location>
</feature>
<protein>
    <submittedName>
        <fullName evidence="9">MFS family permease</fullName>
    </submittedName>
</protein>
<feature type="transmembrane region" description="Helical" evidence="7">
    <location>
        <begin position="364"/>
        <end position="386"/>
    </location>
</feature>
<dbReference type="SUPFAM" id="SSF103473">
    <property type="entry name" value="MFS general substrate transporter"/>
    <property type="match status" value="1"/>
</dbReference>
<evidence type="ECO:0000256" key="5">
    <source>
        <dbReference type="ARBA" id="ARBA00022989"/>
    </source>
</evidence>
<dbReference type="Gene3D" id="1.20.1250.20">
    <property type="entry name" value="MFS general substrate transporter like domains"/>
    <property type="match status" value="1"/>
</dbReference>
<dbReference type="InterPro" id="IPR036259">
    <property type="entry name" value="MFS_trans_sf"/>
</dbReference>
<dbReference type="PANTHER" id="PTHR23513:SF11">
    <property type="entry name" value="STAPHYLOFERRIN A TRANSPORTER"/>
    <property type="match status" value="1"/>
</dbReference>
<comment type="subcellular location">
    <subcellularLocation>
        <location evidence="1">Cell membrane</location>
        <topology evidence="1">Multi-pass membrane protein</topology>
    </subcellularLocation>
</comment>
<gene>
    <name evidence="9" type="ORF">ABIE21_003643</name>
</gene>
<dbReference type="InterPro" id="IPR010290">
    <property type="entry name" value="TM_effector"/>
</dbReference>
<keyword evidence="5 7" id="KW-1133">Transmembrane helix</keyword>
<keyword evidence="2" id="KW-0813">Transport</keyword>
<evidence type="ECO:0000256" key="2">
    <source>
        <dbReference type="ARBA" id="ARBA00022448"/>
    </source>
</evidence>
<feature type="domain" description="Major facilitator superfamily (MFS) profile" evidence="8">
    <location>
        <begin position="21"/>
        <end position="422"/>
    </location>
</feature>
<evidence type="ECO:0000256" key="3">
    <source>
        <dbReference type="ARBA" id="ARBA00022475"/>
    </source>
</evidence>
<keyword evidence="6 7" id="KW-0472">Membrane</keyword>
<dbReference type="InterPro" id="IPR020846">
    <property type="entry name" value="MFS_dom"/>
</dbReference>
<evidence type="ECO:0000256" key="1">
    <source>
        <dbReference type="ARBA" id="ARBA00004651"/>
    </source>
</evidence>
<keyword evidence="10" id="KW-1185">Reference proteome</keyword>
<evidence type="ECO:0000256" key="7">
    <source>
        <dbReference type="SAM" id="Phobius"/>
    </source>
</evidence>
<reference evidence="9 10" key="1">
    <citation type="submission" date="2024-06" db="EMBL/GenBank/DDBJ databases">
        <title>Sorghum-associated microbial communities from plants grown in Nebraska, USA.</title>
        <authorList>
            <person name="Schachtman D."/>
        </authorList>
    </citation>
    <scope>NUCLEOTIDE SEQUENCE [LARGE SCALE GENOMIC DNA]</scope>
    <source>
        <strain evidence="9 10">2857</strain>
    </source>
</reference>
<dbReference type="PROSITE" id="PS50850">
    <property type="entry name" value="MFS"/>
    <property type="match status" value="1"/>
</dbReference>
<keyword evidence="4 7" id="KW-0812">Transmembrane</keyword>
<evidence type="ECO:0000313" key="9">
    <source>
        <dbReference type="EMBL" id="MET4584105.1"/>
    </source>
</evidence>
<feature type="transmembrane region" description="Helical" evidence="7">
    <location>
        <begin position="392"/>
        <end position="413"/>
    </location>
</feature>
<feature type="transmembrane region" description="Helical" evidence="7">
    <location>
        <begin position="32"/>
        <end position="56"/>
    </location>
</feature>
<dbReference type="Proteomes" id="UP001549257">
    <property type="component" value="Unassembled WGS sequence"/>
</dbReference>
<evidence type="ECO:0000313" key="10">
    <source>
        <dbReference type="Proteomes" id="UP001549257"/>
    </source>
</evidence>
<feature type="transmembrane region" description="Helical" evidence="7">
    <location>
        <begin position="244"/>
        <end position="261"/>
    </location>
</feature>